<dbReference type="PANTHER" id="PTHR45339:SF1">
    <property type="entry name" value="HYBRID SIGNAL TRANSDUCTION HISTIDINE KINASE J"/>
    <property type="match status" value="1"/>
</dbReference>
<evidence type="ECO:0000259" key="7">
    <source>
        <dbReference type="PROSITE" id="PS50110"/>
    </source>
</evidence>
<evidence type="ECO:0000259" key="6">
    <source>
        <dbReference type="PROSITE" id="PS50109"/>
    </source>
</evidence>
<evidence type="ECO:0000313" key="8">
    <source>
        <dbReference type="EMBL" id="KAK4107220.1"/>
    </source>
</evidence>
<dbReference type="InterPro" id="IPR004358">
    <property type="entry name" value="Sig_transdc_His_kin-like_C"/>
</dbReference>
<evidence type="ECO:0008006" key="10">
    <source>
        <dbReference type="Google" id="ProtNLM"/>
    </source>
</evidence>
<gene>
    <name evidence="8" type="ORF">N656DRAFT_772724</name>
</gene>
<dbReference type="SUPFAM" id="SSF52172">
    <property type="entry name" value="CheY-like"/>
    <property type="match status" value="1"/>
</dbReference>
<reference evidence="8" key="1">
    <citation type="journal article" date="2023" name="Mol. Phylogenet. Evol.">
        <title>Genome-scale phylogeny and comparative genomics of the fungal order Sordariales.</title>
        <authorList>
            <person name="Hensen N."/>
            <person name="Bonometti L."/>
            <person name="Westerberg I."/>
            <person name="Brannstrom I.O."/>
            <person name="Guillou S."/>
            <person name="Cros-Aarteil S."/>
            <person name="Calhoun S."/>
            <person name="Haridas S."/>
            <person name="Kuo A."/>
            <person name="Mondo S."/>
            <person name="Pangilinan J."/>
            <person name="Riley R."/>
            <person name="LaButti K."/>
            <person name="Andreopoulos B."/>
            <person name="Lipzen A."/>
            <person name="Chen C."/>
            <person name="Yan M."/>
            <person name="Daum C."/>
            <person name="Ng V."/>
            <person name="Clum A."/>
            <person name="Steindorff A."/>
            <person name="Ohm R.A."/>
            <person name="Martin F."/>
            <person name="Silar P."/>
            <person name="Natvig D.O."/>
            <person name="Lalanne C."/>
            <person name="Gautier V."/>
            <person name="Ament-Velasquez S.L."/>
            <person name="Kruys A."/>
            <person name="Hutchinson M.I."/>
            <person name="Powell A.J."/>
            <person name="Barry K."/>
            <person name="Miller A.N."/>
            <person name="Grigoriev I.V."/>
            <person name="Debuchy R."/>
            <person name="Gladieux P."/>
            <person name="Hiltunen Thoren M."/>
            <person name="Johannesson H."/>
        </authorList>
    </citation>
    <scope>NUCLEOTIDE SEQUENCE</scope>
    <source>
        <strain evidence="8">CBS 508.74</strain>
    </source>
</reference>
<dbReference type="SUPFAM" id="SSF55874">
    <property type="entry name" value="ATPase domain of HSP90 chaperone/DNA topoisomerase II/histidine kinase"/>
    <property type="match status" value="1"/>
</dbReference>
<feature type="transmembrane region" description="Helical" evidence="5">
    <location>
        <begin position="16"/>
        <end position="34"/>
    </location>
</feature>
<feature type="transmembrane region" description="Helical" evidence="5">
    <location>
        <begin position="46"/>
        <end position="68"/>
    </location>
</feature>
<dbReference type="RefSeq" id="XP_064664790.1">
    <property type="nucleotide sequence ID" value="XM_064813951.1"/>
</dbReference>
<evidence type="ECO:0000313" key="9">
    <source>
        <dbReference type="Proteomes" id="UP001302812"/>
    </source>
</evidence>
<feature type="transmembrane region" description="Helical" evidence="5">
    <location>
        <begin position="288"/>
        <end position="307"/>
    </location>
</feature>
<comment type="caution">
    <text evidence="8">The sequence shown here is derived from an EMBL/GenBank/DDBJ whole genome shotgun (WGS) entry which is preliminary data.</text>
</comment>
<dbReference type="InterPro" id="IPR003661">
    <property type="entry name" value="HisK_dim/P_dom"/>
</dbReference>
<dbReference type="Gene3D" id="3.30.565.10">
    <property type="entry name" value="Histidine kinase-like ATPase, C-terminal domain"/>
    <property type="match status" value="1"/>
</dbReference>
<dbReference type="EMBL" id="MU853378">
    <property type="protein sequence ID" value="KAK4107220.1"/>
    <property type="molecule type" value="Genomic_DNA"/>
</dbReference>
<dbReference type="Pfam" id="PF03707">
    <property type="entry name" value="MHYT"/>
    <property type="match status" value="2"/>
</dbReference>
<feature type="domain" description="Response regulatory" evidence="7">
    <location>
        <begin position="809"/>
        <end position="931"/>
    </location>
</feature>
<dbReference type="Pfam" id="PF02518">
    <property type="entry name" value="HATPase_c"/>
    <property type="match status" value="1"/>
</dbReference>
<dbReference type="Pfam" id="PF00512">
    <property type="entry name" value="HisKA"/>
    <property type="match status" value="1"/>
</dbReference>
<sequence length="934" mass="102303">MDASDGYRRLEKEFDWWLIVAAFFVSFLGTFTSTQLMIQAQLSSNFLTVLTWIAIISLTFGFCASWSLHFVGMLSCKLDLPIGLDIGATVLSAVLAVTFTFAALGAELLWKRYKADKRRNAANQRKLHPIVTDGVNLPDGDSSMPLLGDDSTNSRISGEGDIEIGRIDALPQRAEALPTVISSGISNLPRRASDPSLSVDNSSSEPRGAGSQSELRIGSSQLDLKSMADHGAAPTQNAFVATYYGILSGMSWKAVVMGLVWSLSLTCMHYGGLMAMNIPEGRLTFNPALVIASAIISWVVCIAGYIYMTTIEPHLSQQVLFSAIAASGIAAMHFTGLRATTFWSRLPAAQVGGYPLQLPIAVCTVAILTCTLANGLLAHNATVSRNKLAEIVLTRRKLWRALAQKENAELAAAARSNFIASASHEIRTPLHHLQGYSDLLSKANLSDDARQLVMSIQNATKTLSLITNNVLDWSKLESDRDASCRLAPSDMRSVFESILVLLPHQDEQNDVEVLAVVEPSVPESLLLDEAYIQRILVNLLSNALKFTSNGFVMLSLEMEDGDLIAKVRDSGAGIPSSFVPRLFEPFTQAKTRGTQRGTGLGLSIVRQLLKKMQGDISVESRHVDDGFSPNETGTTFTIRIPVQMSPAPQPASRHNMEPSTVALFSPPPRLLEGLKIAWQLFGYETVVVHHYSELANYQIKYAWADFRYLSENTECLRHLLSQEHLTTFVPFEHQESLQQLPGVLSAPHFVPLPKPLIWHTFYKRIAIASQAAAAIKNPPPVEANPKIEVRNGWQKLRPEEESVTPGTVNILLVEDNAVNQKLCIKMLSSLGYSVLLANDGDQAIEQVMKHDAIIDLILMDHSMPVKDGVSATQEIRLLENSGKLSKRHPIIALTAVVSTESRAQFKSAGADDFLAKPLSFAKLEQTLATFLRIE</sequence>
<feature type="domain" description="Histidine kinase" evidence="6">
    <location>
        <begin position="421"/>
        <end position="644"/>
    </location>
</feature>
<dbReference type="SMART" id="SM00388">
    <property type="entry name" value="HisKA"/>
    <property type="match status" value="1"/>
</dbReference>
<dbReference type="PROSITE" id="PS50109">
    <property type="entry name" value="HIS_KIN"/>
    <property type="match status" value="1"/>
</dbReference>
<organism evidence="8 9">
    <name type="scientific">Canariomyces notabilis</name>
    <dbReference type="NCBI Taxonomy" id="2074819"/>
    <lineage>
        <taxon>Eukaryota</taxon>
        <taxon>Fungi</taxon>
        <taxon>Dikarya</taxon>
        <taxon>Ascomycota</taxon>
        <taxon>Pezizomycotina</taxon>
        <taxon>Sordariomycetes</taxon>
        <taxon>Sordariomycetidae</taxon>
        <taxon>Sordariales</taxon>
        <taxon>Chaetomiaceae</taxon>
        <taxon>Canariomyces</taxon>
    </lineage>
</organism>
<dbReference type="Gene3D" id="1.10.287.130">
    <property type="match status" value="1"/>
</dbReference>
<dbReference type="InterPro" id="IPR036097">
    <property type="entry name" value="HisK_dim/P_sf"/>
</dbReference>
<evidence type="ECO:0000256" key="3">
    <source>
        <dbReference type="PROSITE-ProRule" id="PRU00169"/>
    </source>
</evidence>
<feature type="transmembrane region" description="Helical" evidence="5">
    <location>
        <begin position="356"/>
        <end position="377"/>
    </location>
</feature>
<evidence type="ECO:0000256" key="1">
    <source>
        <dbReference type="ARBA" id="ARBA00022553"/>
    </source>
</evidence>
<keyword evidence="5" id="KW-0472">Membrane</keyword>
<name>A0AAN6QBM1_9PEZI</name>
<feature type="modified residue" description="4-aspartylphosphate" evidence="3">
    <location>
        <position position="860"/>
    </location>
</feature>
<feature type="transmembrane region" description="Helical" evidence="5">
    <location>
        <begin position="254"/>
        <end position="276"/>
    </location>
</feature>
<dbReference type="GeneID" id="89938076"/>
<feature type="transmembrane region" description="Helical" evidence="5">
    <location>
        <begin position="319"/>
        <end position="336"/>
    </location>
</feature>
<protein>
    <recommendedName>
        <fullName evidence="10">Histidine kinase</fullName>
    </recommendedName>
</protein>
<dbReference type="PRINTS" id="PR00344">
    <property type="entry name" value="BCTRLSENSOR"/>
</dbReference>
<feature type="compositionally biased region" description="Low complexity" evidence="4">
    <location>
        <begin position="194"/>
        <end position="204"/>
    </location>
</feature>
<dbReference type="AlphaFoldDB" id="A0AAN6QBM1"/>
<keyword evidence="5" id="KW-1133">Transmembrane helix</keyword>
<dbReference type="Gene3D" id="3.40.50.2300">
    <property type="match status" value="1"/>
</dbReference>
<dbReference type="GO" id="GO:0000155">
    <property type="term" value="F:phosphorelay sensor kinase activity"/>
    <property type="evidence" value="ECO:0007669"/>
    <property type="project" value="InterPro"/>
</dbReference>
<dbReference type="InterPro" id="IPR005467">
    <property type="entry name" value="His_kinase_dom"/>
</dbReference>
<keyword evidence="2" id="KW-0902">Two-component regulatory system</keyword>
<feature type="region of interest" description="Disordered" evidence="4">
    <location>
        <begin position="187"/>
        <end position="215"/>
    </location>
</feature>
<keyword evidence="1 3" id="KW-0597">Phosphoprotein</keyword>
<dbReference type="InterPro" id="IPR001789">
    <property type="entry name" value="Sig_transdc_resp-reg_receiver"/>
</dbReference>
<dbReference type="Pfam" id="PF00072">
    <property type="entry name" value="Response_reg"/>
    <property type="match status" value="1"/>
</dbReference>
<dbReference type="SUPFAM" id="SSF47384">
    <property type="entry name" value="Homodimeric domain of signal transducing histidine kinase"/>
    <property type="match status" value="1"/>
</dbReference>
<evidence type="ECO:0000256" key="2">
    <source>
        <dbReference type="ARBA" id="ARBA00023012"/>
    </source>
</evidence>
<dbReference type="PANTHER" id="PTHR45339">
    <property type="entry name" value="HYBRID SIGNAL TRANSDUCTION HISTIDINE KINASE J"/>
    <property type="match status" value="1"/>
</dbReference>
<dbReference type="SMART" id="SM00448">
    <property type="entry name" value="REC"/>
    <property type="match status" value="1"/>
</dbReference>
<dbReference type="SMART" id="SM00387">
    <property type="entry name" value="HATPase_c"/>
    <property type="match status" value="1"/>
</dbReference>
<evidence type="ECO:0000256" key="4">
    <source>
        <dbReference type="SAM" id="MobiDB-lite"/>
    </source>
</evidence>
<keyword evidence="5" id="KW-0812">Transmembrane</keyword>
<dbReference type="CDD" id="cd17546">
    <property type="entry name" value="REC_hyHK_CKI1_RcsC-like"/>
    <property type="match status" value="1"/>
</dbReference>
<accession>A0AAN6QBM1</accession>
<proteinExistence type="predicted"/>
<dbReference type="Proteomes" id="UP001302812">
    <property type="component" value="Unassembled WGS sequence"/>
</dbReference>
<dbReference type="InterPro" id="IPR011006">
    <property type="entry name" value="CheY-like_superfamily"/>
</dbReference>
<evidence type="ECO:0000256" key="5">
    <source>
        <dbReference type="SAM" id="Phobius"/>
    </source>
</evidence>
<dbReference type="CDD" id="cd00082">
    <property type="entry name" value="HisKA"/>
    <property type="match status" value="1"/>
</dbReference>
<dbReference type="InterPro" id="IPR003594">
    <property type="entry name" value="HATPase_dom"/>
</dbReference>
<dbReference type="InterPro" id="IPR036890">
    <property type="entry name" value="HATPase_C_sf"/>
</dbReference>
<reference evidence="8" key="2">
    <citation type="submission" date="2023-05" db="EMBL/GenBank/DDBJ databases">
        <authorList>
            <consortium name="Lawrence Berkeley National Laboratory"/>
            <person name="Steindorff A."/>
            <person name="Hensen N."/>
            <person name="Bonometti L."/>
            <person name="Westerberg I."/>
            <person name="Brannstrom I.O."/>
            <person name="Guillou S."/>
            <person name="Cros-Aarteil S."/>
            <person name="Calhoun S."/>
            <person name="Haridas S."/>
            <person name="Kuo A."/>
            <person name="Mondo S."/>
            <person name="Pangilinan J."/>
            <person name="Riley R."/>
            <person name="Labutti K."/>
            <person name="Andreopoulos B."/>
            <person name="Lipzen A."/>
            <person name="Chen C."/>
            <person name="Yanf M."/>
            <person name="Daum C."/>
            <person name="Ng V."/>
            <person name="Clum A."/>
            <person name="Ohm R."/>
            <person name="Martin F."/>
            <person name="Silar P."/>
            <person name="Natvig D."/>
            <person name="Lalanne C."/>
            <person name="Gautier V."/>
            <person name="Ament-Velasquez S.L."/>
            <person name="Kruys A."/>
            <person name="Hutchinson M.I."/>
            <person name="Powell A.J."/>
            <person name="Barry K."/>
            <person name="Miller A.N."/>
            <person name="Grigoriev I.V."/>
            <person name="Debuchy R."/>
            <person name="Gladieux P."/>
            <person name="Thoren M.H."/>
            <person name="Johannesson H."/>
        </authorList>
    </citation>
    <scope>NUCLEOTIDE SEQUENCE</scope>
    <source>
        <strain evidence="8">CBS 508.74</strain>
    </source>
</reference>
<dbReference type="InterPro" id="IPR005330">
    <property type="entry name" value="MHYT_dom"/>
</dbReference>
<feature type="transmembrane region" description="Helical" evidence="5">
    <location>
        <begin position="88"/>
        <end position="110"/>
    </location>
</feature>
<dbReference type="PROSITE" id="PS50110">
    <property type="entry name" value="RESPONSE_REGULATORY"/>
    <property type="match status" value="1"/>
</dbReference>
<keyword evidence="9" id="KW-1185">Reference proteome</keyword>